<organism evidence="10 11">
    <name type="scientific">Thioclava kandeliae</name>
    <dbReference type="NCBI Taxonomy" id="3070818"/>
    <lineage>
        <taxon>Bacteria</taxon>
        <taxon>Pseudomonadati</taxon>
        <taxon>Pseudomonadota</taxon>
        <taxon>Alphaproteobacteria</taxon>
        <taxon>Rhodobacterales</taxon>
        <taxon>Paracoccaceae</taxon>
        <taxon>Thioclava</taxon>
    </lineage>
</organism>
<keyword evidence="6 8" id="KW-1133">Transmembrane helix</keyword>
<sequence length="305" mass="32954">MSDTTLSAPPASDRAALKRDARRENTFFLSLSLPALILVGLCAMLPILWILRQSFLTLRGTPTLDNWSKLLSSDLTWKAVWSTVELSAATLALCIVLGLPLALALASASQRVANRLLIVLMLPLWTSILVRTYGWLVLLRRDGLVNQTLQALGLTDAPLNLVYNFTGTLIGMVHFMLPLFVLPAYAALRDIDANTIRASASMGASLPRTLFTVVLPLASGGIRSGAMIVFIYTLGFFITPAILGGGQVNPIAIRIERTLSTFQNWGAASALGMLLLILVALLAGTIAALRFAIVRARKHKEARHA</sequence>
<keyword evidence="7 8" id="KW-0472">Membrane</keyword>
<evidence type="ECO:0000256" key="6">
    <source>
        <dbReference type="ARBA" id="ARBA00022989"/>
    </source>
</evidence>
<name>A0ABV1SJF4_9RHOB</name>
<dbReference type="InterPro" id="IPR000515">
    <property type="entry name" value="MetI-like"/>
</dbReference>
<dbReference type="SUPFAM" id="SSF161098">
    <property type="entry name" value="MetI-like"/>
    <property type="match status" value="1"/>
</dbReference>
<reference evidence="10 11" key="2">
    <citation type="submission" date="2024-06" db="EMBL/GenBank/DDBJ databases">
        <title>Thioclava kandeliae sp. nov. from a rhizosphere soil sample of Kandelia candel in a mangrove.</title>
        <authorList>
            <person name="Mu T."/>
        </authorList>
    </citation>
    <scope>NUCLEOTIDE SEQUENCE [LARGE SCALE GENOMIC DNA]</scope>
    <source>
        <strain evidence="10 11">CPCC 100088</strain>
    </source>
</reference>
<dbReference type="InterPro" id="IPR035906">
    <property type="entry name" value="MetI-like_sf"/>
</dbReference>
<protein>
    <submittedName>
        <fullName evidence="10">ABC transporter permease</fullName>
    </submittedName>
</protein>
<gene>
    <name evidence="10" type="ORF">VSX56_14755</name>
</gene>
<feature type="transmembrane region" description="Helical" evidence="8">
    <location>
        <begin position="161"/>
        <end position="188"/>
    </location>
</feature>
<dbReference type="Gene3D" id="1.10.3720.10">
    <property type="entry name" value="MetI-like"/>
    <property type="match status" value="1"/>
</dbReference>
<evidence type="ECO:0000256" key="4">
    <source>
        <dbReference type="ARBA" id="ARBA00022475"/>
    </source>
</evidence>
<evidence type="ECO:0000256" key="2">
    <source>
        <dbReference type="ARBA" id="ARBA00007069"/>
    </source>
</evidence>
<dbReference type="Pfam" id="PF00528">
    <property type="entry name" value="BPD_transp_1"/>
    <property type="match status" value="1"/>
</dbReference>
<feature type="transmembrane region" description="Helical" evidence="8">
    <location>
        <begin position="267"/>
        <end position="293"/>
    </location>
</feature>
<feature type="transmembrane region" description="Helical" evidence="8">
    <location>
        <begin position="116"/>
        <end position="136"/>
    </location>
</feature>
<keyword evidence="3 8" id="KW-0813">Transport</keyword>
<feature type="transmembrane region" description="Helical" evidence="8">
    <location>
        <begin position="27"/>
        <end position="51"/>
    </location>
</feature>
<keyword evidence="4" id="KW-1003">Cell membrane</keyword>
<dbReference type="Proteomes" id="UP001438953">
    <property type="component" value="Unassembled WGS sequence"/>
</dbReference>
<evidence type="ECO:0000256" key="1">
    <source>
        <dbReference type="ARBA" id="ARBA00004651"/>
    </source>
</evidence>
<proteinExistence type="inferred from homology"/>
<evidence type="ECO:0000256" key="7">
    <source>
        <dbReference type="ARBA" id="ARBA00023136"/>
    </source>
</evidence>
<dbReference type="PANTHER" id="PTHR42929">
    <property type="entry name" value="INNER MEMBRANE ABC TRANSPORTER PERMEASE PROTEIN YDCU-RELATED-RELATED"/>
    <property type="match status" value="1"/>
</dbReference>
<comment type="similarity">
    <text evidence="2">Belongs to the binding-protein-dependent transport system permease family. CysTW subfamily.</text>
</comment>
<keyword evidence="5 8" id="KW-0812">Transmembrane</keyword>
<evidence type="ECO:0000259" key="9">
    <source>
        <dbReference type="PROSITE" id="PS50928"/>
    </source>
</evidence>
<evidence type="ECO:0000256" key="5">
    <source>
        <dbReference type="ARBA" id="ARBA00022692"/>
    </source>
</evidence>
<dbReference type="RefSeq" id="WP_350938211.1">
    <property type="nucleotide sequence ID" value="NZ_JAYWLC010000014.1"/>
</dbReference>
<evidence type="ECO:0000256" key="8">
    <source>
        <dbReference type="RuleBase" id="RU363032"/>
    </source>
</evidence>
<feature type="domain" description="ABC transmembrane type-1" evidence="9">
    <location>
        <begin position="80"/>
        <end position="286"/>
    </location>
</feature>
<accession>A0ABV1SJF4</accession>
<comment type="subcellular location">
    <subcellularLocation>
        <location evidence="1 8">Cell membrane</location>
        <topology evidence="1 8">Multi-pass membrane protein</topology>
    </subcellularLocation>
</comment>
<dbReference type="EMBL" id="JAYWLC010000014">
    <property type="protein sequence ID" value="MER5173033.1"/>
    <property type="molecule type" value="Genomic_DNA"/>
</dbReference>
<evidence type="ECO:0000256" key="3">
    <source>
        <dbReference type="ARBA" id="ARBA00022448"/>
    </source>
</evidence>
<dbReference type="CDD" id="cd06261">
    <property type="entry name" value="TM_PBP2"/>
    <property type="match status" value="1"/>
</dbReference>
<comment type="caution">
    <text evidence="10">The sequence shown here is derived from an EMBL/GenBank/DDBJ whole genome shotgun (WGS) entry which is preliminary data.</text>
</comment>
<evidence type="ECO:0000313" key="11">
    <source>
        <dbReference type="Proteomes" id="UP001438953"/>
    </source>
</evidence>
<reference evidence="10 11" key="1">
    <citation type="submission" date="2024-01" db="EMBL/GenBank/DDBJ databases">
        <authorList>
            <person name="Deng Y."/>
            <person name="Su J."/>
        </authorList>
    </citation>
    <scope>NUCLEOTIDE SEQUENCE [LARGE SCALE GENOMIC DNA]</scope>
    <source>
        <strain evidence="10 11">CPCC 100088</strain>
    </source>
</reference>
<keyword evidence="11" id="KW-1185">Reference proteome</keyword>
<evidence type="ECO:0000313" key="10">
    <source>
        <dbReference type="EMBL" id="MER5173033.1"/>
    </source>
</evidence>
<dbReference type="PROSITE" id="PS50928">
    <property type="entry name" value="ABC_TM1"/>
    <property type="match status" value="1"/>
</dbReference>
<dbReference type="PANTHER" id="PTHR42929:SF5">
    <property type="entry name" value="ABC TRANSPORTER PERMEASE PROTEIN"/>
    <property type="match status" value="1"/>
</dbReference>
<feature type="transmembrane region" description="Helical" evidence="8">
    <location>
        <begin position="79"/>
        <end position="104"/>
    </location>
</feature>